<dbReference type="EMBL" id="JBFOLK010000001">
    <property type="protein sequence ID" value="KAL2540730.1"/>
    <property type="molecule type" value="Genomic_DNA"/>
</dbReference>
<dbReference type="PANTHER" id="PTHR43853:SF15">
    <property type="entry name" value="3-KETOACYL-COA THIOLASE 5, PEROXISOMAL"/>
    <property type="match status" value="1"/>
</dbReference>
<dbReference type="Proteomes" id="UP001604336">
    <property type="component" value="Unassembled WGS sequence"/>
</dbReference>
<comment type="caution">
    <text evidence="2">The sequence shown here is derived from an EMBL/GenBank/DDBJ whole genome shotgun (WGS) entry which is preliminary data.</text>
</comment>
<sequence length="125" mass="12796">MSMEGQTTISPSICSSGNGAASVDDTVIVAASRTPICKAKRGGFKDTLPDELLAPVLKALIEKTELNPAEVGDIVVGTVLSPGSQRAIECRMAALCAGFPDVVPIRTVNRQCSSGLQAVADVAAP</sequence>
<proteinExistence type="predicted"/>
<dbReference type="Gene3D" id="3.40.47.10">
    <property type="match status" value="1"/>
</dbReference>
<dbReference type="InterPro" id="IPR020616">
    <property type="entry name" value="Thiolase_N"/>
</dbReference>
<dbReference type="SUPFAM" id="SSF53901">
    <property type="entry name" value="Thiolase-like"/>
    <property type="match status" value="1"/>
</dbReference>
<gene>
    <name evidence="2" type="ORF">Adt_01708</name>
</gene>
<evidence type="ECO:0000259" key="1">
    <source>
        <dbReference type="Pfam" id="PF00108"/>
    </source>
</evidence>
<evidence type="ECO:0000313" key="3">
    <source>
        <dbReference type="Proteomes" id="UP001604336"/>
    </source>
</evidence>
<dbReference type="PANTHER" id="PTHR43853">
    <property type="entry name" value="3-KETOACYL-COA THIOLASE, PEROXISOMAL"/>
    <property type="match status" value="1"/>
</dbReference>
<accession>A0ABD1VTV0</accession>
<feature type="domain" description="Thiolase N-terminal" evidence="1">
    <location>
        <begin position="27"/>
        <end position="123"/>
    </location>
</feature>
<protein>
    <submittedName>
        <fullName evidence="2">3-ketoacyl-CoA thiolase 2</fullName>
    </submittedName>
</protein>
<dbReference type="InterPro" id="IPR050215">
    <property type="entry name" value="Thiolase-like_sf_Thiolase"/>
</dbReference>
<name>A0ABD1VTV0_9LAMI</name>
<dbReference type="InterPro" id="IPR016039">
    <property type="entry name" value="Thiolase-like"/>
</dbReference>
<reference evidence="3" key="1">
    <citation type="submission" date="2024-07" db="EMBL/GenBank/DDBJ databases">
        <title>Two chromosome-level genome assemblies of Korean endemic species Abeliophyllum distichum and Forsythia ovata (Oleaceae).</title>
        <authorList>
            <person name="Jang H."/>
        </authorList>
    </citation>
    <scope>NUCLEOTIDE SEQUENCE [LARGE SCALE GENOMIC DNA]</scope>
</reference>
<organism evidence="2 3">
    <name type="scientific">Abeliophyllum distichum</name>
    <dbReference type="NCBI Taxonomy" id="126358"/>
    <lineage>
        <taxon>Eukaryota</taxon>
        <taxon>Viridiplantae</taxon>
        <taxon>Streptophyta</taxon>
        <taxon>Embryophyta</taxon>
        <taxon>Tracheophyta</taxon>
        <taxon>Spermatophyta</taxon>
        <taxon>Magnoliopsida</taxon>
        <taxon>eudicotyledons</taxon>
        <taxon>Gunneridae</taxon>
        <taxon>Pentapetalae</taxon>
        <taxon>asterids</taxon>
        <taxon>lamiids</taxon>
        <taxon>Lamiales</taxon>
        <taxon>Oleaceae</taxon>
        <taxon>Forsythieae</taxon>
        <taxon>Abeliophyllum</taxon>
    </lineage>
</organism>
<keyword evidence="3" id="KW-1185">Reference proteome</keyword>
<evidence type="ECO:0000313" key="2">
    <source>
        <dbReference type="EMBL" id="KAL2540730.1"/>
    </source>
</evidence>
<dbReference type="Pfam" id="PF00108">
    <property type="entry name" value="Thiolase_N"/>
    <property type="match status" value="1"/>
</dbReference>
<dbReference type="AlphaFoldDB" id="A0ABD1VTV0"/>